<sequence>MATLLRRPRPGRTWTWWAVDAAGFLVQFGYGPAPAGLSAHLDRVDAAADWAEEHRPAWFGPDPLPLHASESTAEMAWYTRQDSPAAPLRLPEAPAVIAEVAALVALNRAVGDTRTIHLDEGWV</sequence>
<keyword evidence="2" id="KW-1185">Reference proteome</keyword>
<reference evidence="1 2" key="1">
    <citation type="journal article" date="2016" name="Genome Announc.">
        <title>Complete Genome Sequence of Thiostrepton-Producing Streptomyces laurentii ATCC 31255.</title>
        <authorList>
            <person name="Doi K."/>
            <person name="Fujino Y."/>
            <person name="Nagayoshi Y."/>
            <person name="Ohshima T."/>
            <person name="Ogata S."/>
        </authorList>
    </citation>
    <scope>NUCLEOTIDE SEQUENCE [LARGE SCALE GENOMIC DNA]</scope>
    <source>
        <strain evidence="1 2">ATCC 31255</strain>
    </source>
</reference>
<proteinExistence type="predicted"/>
<evidence type="ECO:0000313" key="2">
    <source>
        <dbReference type="Proteomes" id="UP000217676"/>
    </source>
</evidence>
<organism evidence="1 2">
    <name type="scientific">Streptomyces laurentii</name>
    <dbReference type="NCBI Taxonomy" id="39478"/>
    <lineage>
        <taxon>Bacteria</taxon>
        <taxon>Bacillati</taxon>
        <taxon>Actinomycetota</taxon>
        <taxon>Actinomycetes</taxon>
        <taxon>Kitasatosporales</taxon>
        <taxon>Streptomycetaceae</taxon>
        <taxon>Streptomyces</taxon>
    </lineage>
</organism>
<name>A0A160P3F7_STRLU</name>
<evidence type="ECO:0000313" key="1">
    <source>
        <dbReference type="EMBL" id="BAU85335.1"/>
    </source>
</evidence>
<accession>A0A160P3F7</accession>
<dbReference type="EMBL" id="AP017424">
    <property type="protein sequence ID" value="BAU85335.1"/>
    <property type="molecule type" value="Genomic_DNA"/>
</dbReference>
<dbReference type="AlphaFoldDB" id="A0A160P3F7"/>
<dbReference type="Proteomes" id="UP000217676">
    <property type="component" value="Chromosome"/>
</dbReference>
<dbReference type="KEGG" id="slau:SLA_4447"/>
<protein>
    <submittedName>
        <fullName evidence="1">Uncharacterized protein</fullName>
    </submittedName>
</protein>
<gene>
    <name evidence="1" type="ORF">SLA_4447</name>
</gene>